<dbReference type="InterPro" id="IPR050807">
    <property type="entry name" value="TransReg_Diox_bact_type"/>
</dbReference>
<gene>
    <name evidence="3" type="ORF">SAMN05444401_1765</name>
</gene>
<dbReference type="RefSeq" id="WP_073005597.1">
    <property type="nucleotide sequence ID" value="NZ_FQZO01000002.1"/>
</dbReference>
<accession>A0A1M6F0Q4</accession>
<dbReference type="CDD" id="cd00093">
    <property type="entry name" value="HTH_XRE"/>
    <property type="match status" value="1"/>
</dbReference>
<dbReference type="GO" id="GO:0005829">
    <property type="term" value="C:cytosol"/>
    <property type="evidence" value="ECO:0007669"/>
    <property type="project" value="TreeGrafter"/>
</dbReference>
<dbReference type="STRING" id="1121298.SAMN05444401_1765"/>
<dbReference type="Pfam" id="PF01381">
    <property type="entry name" value="HTH_3"/>
    <property type="match status" value="1"/>
</dbReference>
<evidence type="ECO:0000256" key="1">
    <source>
        <dbReference type="ARBA" id="ARBA00023125"/>
    </source>
</evidence>
<dbReference type="SUPFAM" id="SSF47413">
    <property type="entry name" value="lambda repressor-like DNA-binding domains"/>
    <property type="match status" value="1"/>
</dbReference>
<feature type="domain" description="HTH cro/C1-type" evidence="2">
    <location>
        <begin position="4"/>
        <end position="60"/>
    </location>
</feature>
<reference evidence="3 4" key="1">
    <citation type="submission" date="2016-11" db="EMBL/GenBank/DDBJ databases">
        <authorList>
            <person name="Jaros S."/>
            <person name="Januszkiewicz K."/>
            <person name="Wedrychowicz H."/>
        </authorList>
    </citation>
    <scope>NUCLEOTIDE SEQUENCE [LARGE SCALE GENOMIC DNA]</scope>
    <source>
        <strain evidence="3 4">DSM 21864</strain>
    </source>
</reference>
<dbReference type="PANTHER" id="PTHR46797">
    <property type="entry name" value="HTH-TYPE TRANSCRIPTIONAL REGULATOR"/>
    <property type="match status" value="1"/>
</dbReference>
<evidence type="ECO:0000259" key="2">
    <source>
        <dbReference type="PROSITE" id="PS50943"/>
    </source>
</evidence>
<dbReference type="Gene3D" id="1.10.260.40">
    <property type="entry name" value="lambda repressor-like DNA-binding domains"/>
    <property type="match status" value="1"/>
</dbReference>
<dbReference type="SMART" id="SM00530">
    <property type="entry name" value="HTH_XRE"/>
    <property type="match status" value="1"/>
</dbReference>
<dbReference type="GO" id="GO:0003700">
    <property type="term" value="F:DNA-binding transcription factor activity"/>
    <property type="evidence" value="ECO:0007669"/>
    <property type="project" value="TreeGrafter"/>
</dbReference>
<dbReference type="PROSITE" id="PS50943">
    <property type="entry name" value="HTH_CROC1"/>
    <property type="match status" value="1"/>
</dbReference>
<evidence type="ECO:0000313" key="4">
    <source>
        <dbReference type="Proteomes" id="UP000184080"/>
    </source>
</evidence>
<evidence type="ECO:0000313" key="3">
    <source>
        <dbReference type="EMBL" id="SHI91263.1"/>
    </source>
</evidence>
<dbReference type="OrthoDB" id="1956931at2"/>
<dbReference type="GO" id="GO:0003677">
    <property type="term" value="F:DNA binding"/>
    <property type="evidence" value="ECO:0007669"/>
    <property type="project" value="UniProtKB-KW"/>
</dbReference>
<dbReference type="AlphaFoldDB" id="A0A1M6F0Q4"/>
<dbReference type="Proteomes" id="UP000184080">
    <property type="component" value="Unassembled WGS sequence"/>
</dbReference>
<protein>
    <submittedName>
        <fullName evidence="3">Helix-turn-helix</fullName>
    </submittedName>
</protein>
<dbReference type="PANTHER" id="PTHR46797:SF1">
    <property type="entry name" value="METHYLPHOSPHONATE SYNTHASE"/>
    <property type="match status" value="1"/>
</dbReference>
<keyword evidence="4" id="KW-1185">Reference proteome</keyword>
<name>A0A1M6F0Q4_9CLOT</name>
<proteinExistence type="predicted"/>
<dbReference type="InterPro" id="IPR001387">
    <property type="entry name" value="Cro/C1-type_HTH"/>
</dbReference>
<dbReference type="InterPro" id="IPR010982">
    <property type="entry name" value="Lambda_DNA-bd_dom_sf"/>
</dbReference>
<keyword evidence="1" id="KW-0238">DNA-binding</keyword>
<sequence>MNKIKFFRQKSGLTLRQLSEKANISIGYISDLENNKTKNPTMKTLEKLSEALGVYSVTDLISASEKEDKEDGTND</sequence>
<organism evidence="3 4">
    <name type="scientific">Clostridium amylolyticum</name>
    <dbReference type="NCBI Taxonomy" id="1121298"/>
    <lineage>
        <taxon>Bacteria</taxon>
        <taxon>Bacillati</taxon>
        <taxon>Bacillota</taxon>
        <taxon>Clostridia</taxon>
        <taxon>Eubacteriales</taxon>
        <taxon>Clostridiaceae</taxon>
        <taxon>Clostridium</taxon>
    </lineage>
</organism>
<dbReference type="EMBL" id="FQZO01000002">
    <property type="protein sequence ID" value="SHI91263.1"/>
    <property type="molecule type" value="Genomic_DNA"/>
</dbReference>